<gene>
    <name evidence="4" type="ORF">C7Y72_20620</name>
</gene>
<keyword evidence="3" id="KW-0732">Signal</keyword>
<evidence type="ECO:0000313" key="5">
    <source>
        <dbReference type="Proteomes" id="UP000240739"/>
    </source>
</evidence>
<dbReference type="OrthoDB" id="9808778at2"/>
<dbReference type="InterPro" id="IPR011659">
    <property type="entry name" value="WD40"/>
</dbReference>
<evidence type="ECO:0000313" key="4">
    <source>
        <dbReference type="EMBL" id="PTL54977.1"/>
    </source>
</evidence>
<dbReference type="PANTHER" id="PTHR36842:SF1">
    <property type="entry name" value="PROTEIN TOLB"/>
    <property type="match status" value="1"/>
</dbReference>
<accession>A0A2T4UCM8</accession>
<sequence>MRLLPSAGPALAALLLAALGVGDAPASPAASHARVVPGTNGKIAFTSNRDHSGRELYTMNADGTGQTRLTTNTADDFSPRWSPDGTRLAFQTTRDGNREIYTVAADGSAPVNVTNLPASAEFSPSWSPDGSRIVFYSNRTGSNQIYTIAADGTDLRQLTDSPGSNENPTWSPDGSRIAFISDRLVAGNYDIWTMDPNGGELHHLTLTAGYDIHPAWSPDGTKLAFTSERNGPDYDVFVMNADGTNPVDITSNASDTDFEPSWSPDGRKILFSSDRDGDYEIYAMNADGTGVTNLTNKPIAGDFQPDWQTAERSALPTPPAPTPQPTPGPGADPTPGPGPTSRPPAPACPSGVSLWVPGAYRTDFAVGDRELEVDMDVAGIGWRISGEVTAKGLGTLASGSMISTGDGEETLTLPLKASARKRLAGLTEPLSVKLALKASAEGCAPVEGKPVTFSFLDRQPARARSRSVRARASGFRPYQGNASDFEPSGYCSNHANSYGTPEQSALFYRRCDRSSGPARKTTCEEWDKTKSVQLGPIEAFSDCFIFDPEKASYESPTLVRLNGLELVPQSGRIVLNQQGDTLSSTGPVRIFLRAIPGDYPVDANNRFPVISTDRGVRMELPFSRRLNGIPLTSGRTVELPMPPVNTKDLVQAPAPGGKVGFFKSMLLTNVRPAFEFTHDGAYGTGRVSLTVGVTPPLPEKVFGAKLPTGLELGTEVTILATNAGGVDLKGKVGFSGPTTRFARISMGTLELRDASITASTDLSATVRAEVAVRAPGTAQAVLDRSPTVTGTWEFANWGLKGAAVQLDGLNKPIPFAAPLPIFLQRLGIGATVDPFSLTGSAGVTFGPSIFFRPVGARLEVASLDASVTAGYRQGDGPIPSELTFGPAVLKLGLFTIAQGRLAITPESTSFSGGFGFPPQVLRLGFLPSLDLEVRGYVTPKAFFGAGTGKVTVFGVPMAVHVRISDKALVSCVGPVGFQAGSAYMWETGEVRVMSRACGMRPAKRRPARARAAQAGPTPLTVVAGLDAKTFEFVGATAPPRIALVGPGGQRVETPEAPDGGVLDGRFMLSKDPANRATVVTLFKPQAGTWNVELLPGSDSLASIGEAEPAPEPEVDGRVRLGSDGDAKLTFAVEKGEGRRLRYVERVGDQQQELGTSTLAKSTRTFTPLPTTGLHTVVALVDDADGVPQYEVPVTRFRLGRVSEVDPMETCRVRRRGSTIRLTWKREDDDLVRVSALLKLKDGRTTSQSVDIDERTAVFTDVPREQNAVVGCTGVDGRARFSKPVFFQTKGKPITFTGPAPVNNPDAELGFGLIE</sequence>
<dbReference type="EMBL" id="PYYB01000004">
    <property type="protein sequence ID" value="PTL54977.1"/>
    <property type="molecule type" value="Genomic_DNA"/>
</dbReference>
<protein>
    <recommendedName>
        <fullName evidence="6">Translocation protein TolB</fullName>
    </recommendedName>
</protein>
<feature type="chain" id="PRO_5015678400" description="Translocation protein TolB" evidence="3">
    <location>
        <begin position="27"/>
        <end position="1314"/>
    </location>
</feature>
<feature type="signal peptide" evidence="3">
    <location>
        <begin position="1"/>
        <end position="26"/>
    </location>
</feature>
<reference evidence="4 5" key="1">
    <citation type="submission" date="2018-03" db="EMBL/GenBank/DDBJ databases">
        <title>Aquarubrobacter algicola gen. nov., sp. nov., a novel actinobacterium isolated from shallow eutrophic lake during the end of cyanobacterial harmful algal blooms.</title>
        <authorList>
            <person name="Chun S.J."/>
        </authorList>
    </citation>
    <scope>NUCLEOTIDE SEQUENCE [LARGE SCALE GENOMIC DNA]</scope>
    <source>
        <strain evidence="4 5">Seoho-28</strain>
    </source>
</reference>
<comment type="caution">
    <text evidence="4">The sequence shown here is derived from an EMBL/GenBank/DDBJ whole genome shotgun (WGS) entry which is preliminary data.</text>
</comment>
<proteinExistence type="inferred from homology"/>
<evidence type="ECO:0000256" key="1">
    <source>
        <dbReference type="ARBA" id="ARBA00009820"/>
    </source>
</evidence>
<dbReference type="Gene3D" id="2.120.10.30">
    <property type="entry name" value="TolB, C-terminal domain"/>
    <property type="match status" value="3"/>
</dbReference>
<dbReference type="SUPFAM" id="SSF82171">
    <property type="entry name" value="DPP6 N-terminal domain-like"/>
    <property type="match status" value="1"/>
</dbReference>
<keyword evidence="5" id="KW-1185">Reference proteome</keyword>
<dbReference type="RefSeq" id="WP_107571078.1">
    <property type="nucleotide sequence ID" value="NZ_PYYB01000004.1"/>
</dbReference>
<dbReference type="PANTHER" id="PTHR36842">
    <property type="entry name" value="PROTEIN TOLB HOMOLOG"/>
    <property type="match status" value="1"/>
</dbReference>
<evidence type="ECO:0000256" key="2">
    <source>
        <dbReference type="SAM" id="MobiDB-lite"/>
    </source>
</evidence>
<comment type="similarity">
    <text evidence="1">Belongs to the TolB family.</text>
</comment>
<name>A0A2T4UCM8_9ACTN</name>
<evidence type="ECO:0008006" key="6">
    <source>
        <dbReference type="Google" id="ProtNLM"/>
    </source>
</evidence>
<dbReference type="InterPro" id="IPR011042">
    <property type="entry name" value="6-blade_b-propeller_TolB-like"/>
</dbReference>
<feature type="region of interest" description="Disordered" evidence="2">
    <location>
        <begin position="311"/>
        <end position="350"/>
    </location>
</feature>
<evidence type="ECO:0000256" key="3">
    <source>
        <dbReference type="SAM" id="SignalP"/>
    </source>
</evidence>
<dbReference type="Pfam" id="PF07676">
    <property type="entry name" value="PD40"/>
    <property type="match status" value="5"/>
</dbReference>
<feature type="compositionally biased region" description="Pro residues" evidence="2">
    <location>
        <begin position="316"/>
        <end position="347"/>
    </location>
</feature>
<organism evidence="4 5">
    <name type="scientific">Paraconexibacter algicola</name>
    <dbReference type="NCBI Taxonomy" id="2133960"/>
    <lineage>
        <taxon>Bacteria</taxon>
        <taxon>Bacillati</taxon>
        <taxon>Actinomycetota</taxon>
        <taxon>Thermoleophilia</taxon>
        <taxon>Solirubrobacterales</taxon>
        <taxon>Paraconexibacteraceae</taxon>
        <taxon>Paraconexibacter</taxon>
    </lineage>
</organism>
<dbReference type="Proteomes" id="UP000240739">
    <property type="component" value="Unassembled WGS sequence"/>
</dbReference>